<evidence type="ECO:0000313" key="2">
    <source>
        <dbReference type="Proteomes" id="UP000827460"/>
    </source>
</evidence>
<name>A0AAE8YXK1_9CAUD</name>
<keyword evidence="2" id="KW-1185">Reference proteome</keyword>
<dbReference type="EMBL" id="OK499991">
    <property type="protein sequence ID" value="UGO50652.1"/>
    <property type="molecule type" value="Genomic_DNA"/>
</dbReference>
<sequence length="68" mass="7977">MGERIVDRLIDKYEDYGDWSKVSVLEEIRPAISMGDYDMIDELHSVYTRYGDWSKTSALEELKEELGE</sequence>
<reference evidence="1" key="1">
    <citation type="submission" date="2021-10" db="EMBL/GenBank/DDBJ databases">
        <authorList>
            <person name="Lavering E.D."/>
            <person name="James R."/>
            <person name="Fairholm J.D."/>
            <person name="Ogilvie B.H."/>
            <person name="Thurgood T.L."/>
            <person name="Robison R.A."/>
            <person name="Grose J.H."/>
        </authorList>
    </citation>
    <scope>NUCLEOTIDE SEQUENCE</scope>
</reference>
<accession>A0AAE8YXK1</accession>
<dbReference type="Proteomes" id="UP000827460">
    <property type="component" value="Segment"/>
</dbReference>
<evidence type="ECO:0000313" key="1">
    <source>
        <dbReference type="EMBL" id="UGO50652.1"/>
    </source>
</evidence>
<gene>
    <name evidence="1" type="ORF">SOPHRITA_61</name>
</gene>
<proteinExistence type="predicted"/>
<organism evidence="1 2">
    <name type="scientific">Bacillus phage vB_BanS_Sophrita</name>
    <dbReference type="NCBI Taxonomy" id="2894790"/>
    <lineage>
        <taxon>Viruses</taxon>
        <taxon>Duplodnaviria</taxon>
        <taxon>Heunggongvirae</taxon>
        <taxon>Uroviricota</taxon>
        <taxon>Caudoviricetes</taxon>
        <taxon>Joanripponvirinae</taxon>
        <taxon>Sophritavirus</taxon>
        <taxon>Sophritavirus sophrita</taxon>
    </lineage>
</organism>
<protein>
    <submittedName>
        <fullName evidence="1">Uncharacterized protein</fullName>
    </submittedName>
</protein>